<dbReference type="InterPro" id="IPR036439">
    <property type="entry name" value="Dockerin_dom_sf"/>
</dbReference>
<dbReference type="InterPro" id="IPR002105">
    <property type="entry name" value="Dockerin_1_rpt"/>
</dbReference>
<gene>
    <name evidence="3" type="ORF">SAMN02745941_00352</name>
</gene>
<dbReference type="InterPro" id="IPR013783">
    <property type="entry name" value="Ig-like_fold"/>
</dbReference>
<protein>
    <recommendedName>
        <fullName evidence="2">Pesticidal crystal protein Cry22Aa Ig-like domain-containing protein</fullName>
    </recommendedName>
</protein>
<dbReference type="GO" id="GO:0004553">
    <property type="term" value="F:hydrolase activity, hydrolyzing O-glycosyl compounds"/>
    <property type="evidence" value="ECO:0007669"/>
    <property type="project" value="InterPro"/>
</dbReference>
<evidence type="ECO:0000313" key="3">
    <source>
        <dbReference type="EMBL" id="SHH55729.1"/>
    </source>
</evidence>
<dbReference type="Gene3D" id="2.60.40.10">
    <property type="entry name" value="Immunoglobulins"/>
    <property type="match status" value="1"/>
</dbReference>
<dbReference type="InterPro" id="IPR032179">
    <property type="entry name" value="Cry22Aa_Ig-like"/>
</dbReference>
<dbReference type="SUPFAM" id="SSF63446">
    <property type="entry name" value="Type I dockerin domain"/>
    <property type="match status" value="1"/>
</dbReference>
<feature type="domain" description="Pesticidal crystal protein Cry22Aa Ig-like" evidence="2">
    <location>
        <begin position="378"/>
        <end position="447"/>
    </location>
</feature>
<dbReference type="Pfam" id="PF00404">
    <property type="entry name" value="Dockerin_1"/>
    <property type="match status" value="1"/>
</dbReference>
<evidence type="ECO:0000259" key="2">
    <source>
        <dbReference type="Pfam" id="PF16403"/>
    </source>
</evidence>
<proteinExistence type="predicted"/>
<dbReference type="EMBL" id="FQXU01000003">
    <property type="protein sequence ID" value="SHH55729.1"/>
    <property type="molecule type" value="Genomic_DNA"/>
</dbReference>
<dbReference type="AlphaFoldDB" id="A0A1M5TYA9"/>
<name>A0A1M5TYA9_9CLOT</name>
<dbReference type="Pfam" id="PF16403">
    <property type="entry name" value="Bact_surface_Ig-like"/>
    <property type="match status" value="1"/>
</dbReference>
<accession>A0A1M5TYA9</accession>
<keyword evidence="1" id="KW-0732">Signal</keyword>
<feature type="chain" id="PRO_5012454813" description="Pesticidal crystal protein Cry22Aa Ig-like domain-containing protein" evidence="1">
    <location>
        <begin position="25"/>
        <end position="654"/>
    </location>
</feature>
<sequence>MQKKILSLLVIFFLLFVNYTFVQASDDITPPKINGIVWSATEIRVGDKLEVEIDASDESGINIGYDSSVFIQNKITKVNRAEYLKYDEVSKKLKATFNITSDMQLGEWELYFISLKDNAGNQKYYYQKDFSEIYKINLINGSIDIMPPVITDMIWSVSESQLGKKLSVEIDASDESGISIGFGTNIFIRNSVLTQVTMSRDLRYDEVSKKLKAEFDVNSDIQTGEWELYFVSLKDSIGNQKYYSQSDFSKVYKVNLGTSIDVTAPIINDMTWSSTELQVGDKLTVEIDAVDYDSGINIDSRASISIKNKITGVEKTEYLNYDELSKKLRATFNITSDMQLGEWVLDSILIKDKIGNQKVYSKSDFFKEYKFNLKSVFQGCENKKIRIGEKFNALEGVKASSTFEGVFTDKVKYFGNVDSSKEGIYLIKYEAIGKNDNLYEGYRWISVINDLTYDNSGELNENYFNKDIVLNIPDLIDLSSLKISKNYESYNLDTKRIISEEGYYSVSFDSNNTRQLNFEFTIDKTSPVVYAAYKVLNVIEDGYVKPEKLIMRFEENLNLKYSPEPDWGKIGRQNVNILVSDLSGNQVNQEATLIINDKCDIDYDGTVSILDLAAVAKNYNFVSSKPNWNQRVDINKDGIVDIFDLTIIARRINE</sequence>
<evidence type="ECO:0000313" key="4">
    <source>
        <dbReference type="Proteomes" id="UP000184241"/>
    </source>
</evidence>
<dbReference type="Proteomes" id="UP000184241">
    <property type="component" value="Unassembled WGS sequence"/>
</dbReference>
<organism evidence="3 4">
    <name type="scientific">Clostridium intestinale DSM 6191</name>
    <dbReference type="NCBI Taxonomy" id="1121320"/>
    <lineage>
        <taxon>Bacteria</taxon>
        <taxon>Bacillati</taxon>
        <taxon>Bacillota</taxon>
        <taxon>Clostridia</taxon>
        <taxon>Eubacteriales</taxon>
        <taxon>Clostridiaceae</taxon>
        <taxon>Clostridium</taxon>
    </lineage>
</organism>
<reference evidence="3 4" key="1">
    <citation type="submission" date="2016-11" db="EMBL/GenBank/DDBJ databases">
        <authorList>
            <person name="Jaros S."/>
            <person name="Januszkiewicz K."/>
            <person name="Wedrychowicz H."/>
        </authorList>
    </citation>
    <scope>NUCLEOTIDE SEQUENCE [LARGE SCALE GENOMIC DNA]</scope>
    <source>
        <strain evidence="3 4">DSM 6191</strain>
    </source>
</reference>
<dbReference type="RefSeq" id="WP_073016067.1">
    <property type="nucleotide sequence ID" value="NZ_FQXU01000003.1"/>
</dbReference>
<evidence type="ECO:0000256" key="1">
    <source>
        <dbReference type="SAM" id="SignalP"/>
    </source>
</evidence>
<dbReference type="GO" id="GO:0000272">
    <property type="term" value="P:polysaccharide catabolic process"/>
    <property type="evidence" value="ECO:0007669"/>
    <property type="project" value="InterPro"/>
</dbReference>
<dbReference type="Gene3D" id="1.10.1330.10">
    <property type="entry name" value="Dockerin domain"/>
    <property type="match status" value="1"/>
</dbReference>
<feature type="signal peptide" evidence="1">
    <location>
        <begin position="1"/>
        <end position="24"/>
    </location>
</feature>